<protein>
    <recommendedName>
        <fullName evidence="1">N-acetyltransferase domain-containing protein</fullName>
    </recommendedName>
</protein>
<sequence>MTDYCWHHWRDLKPDTLYAFLKLRSDIFVVEQNCVFSDMDGIDPLCEHLCASAADGRLLAYLRLVPPGVARPHSLSPAQAGPAIGRVVVEASQRGTGLGRRLMQQALVHCDRRYAGQAVFLSGQQHLEAFYASLGFTRCSDPYLEDGIAHVDMQRPAILDRSLP</sequence>
<dbReference type="OrthoDB" id="9796171at2"/>
<dbReference type="AlphaFoldDB" id="I7ZFC0"/>
<feature type="domain" description="N-acetyltransferase" evidence="1">
    <location>
        <begin position="7"/>
        <end position="158"/>
    </location>
</feature>
<gene>
    <name evidence="2" type="ORF">WQQ_05390</name>
</gene>
<dbReference type="PATRIC" id="fig|1172194.4.peg.515"/>
<name>I7ZFC0_9GAMM</name>
<evidence type="ECO:0000313" key="2">
    <source>
        <dbReference type="EMBL" id="EIT70402.1"/>
    </source>
</evidence>
<evidence type="ECO:0000259" key="1">
    <source>
        <dbReference type="PROSITE" id="PS51186"/>
    </source>
</evidence>
<keyword evidence="3" id="KW-1185">Reference proteome</keyword>
<dbReference type="Pfam" id="PF13673">
    <property type="entry name" value="Acetyltransf_10"/>
    <property type="match status" value="1"/>
</dbReference>
<reference evidence="2 3" key="1">
    <citation type="journal article" date="2012" name="J. Bacteriol.">
        <title>Genome Sequence of n-Alkane-Degrading Hydrocarboniphaga effusa Strain AP103T (ATCC BAA-332T).</title>
        <authorList>
            <person name="Chang H.K."/>
            <person name="Zylstra G.J."/>
            <person name="Chae J.C."/>
        </authorList>
    </citation>
    <scope>NUCLEOTIDE SEQUENCE [LARGE SCALE GENOMIC DNA]</scope>
    <source>
        <strain evidence="2 3">AP103</strain>
    </source>
</reference>
<organism evidence="2 3">
    <name type="scientific">Hydrocarboniphaga effusa AP103</name>
    <dbReference type="NCBI Taxonomy" id="1172194"/>
    <lineage>
        <taxon>Bacteria</taxon>
        <taxon>Pseudomonadati</taxon>
        <taxon>Pseudomonadota</taxon>
        <taxon>Gammaproteobacteria</taxon>
        <taxon>Nevskiales</taxon>
        <taxon>Nevskiaceae</taxon>
        <taxon>Hydrocarboniphaga</taxon>
    </lineage>
</organism>
<dbReference type="RefSeq" id="WP_007183495.1">
    <property type="nucleotide sequence ID" value="NZ_AKGD01000001.1"/>
</dbReference>
<dbReference type="InterPro" id="IPR016181">
    <property type="entry name" value="Acyl_CoA_acyltransferase"/>
</dbReference>
<comment type="caution">
    <text evidence="2">The sequence shown here is derived from an EMBL/GenBank/DDBJ whole genome shotgun (WGS) entry which is preliminary data.</text>
</comment>
<accession>I7ZFC0</accession>
<dbReference type="EMBL" id="AKGD01000001">
    <property type="protein sequence ID" value="EIT70402.1"/>
    <property type="molecule type" value="Genomic_DNA"/>
</dbReference>
<dbReference type="InterPro" id="IPR000182">
    <property type="entry name" value="GNAT_dom"/>
</dbReference>
<dbReference type="CDD" id="cd04301">
    <property type="entry name" value="NAT_SF"/>
    <property type="match status" value="1"/>
</dbReference>
<proteinExistence type="predicted"/>
<dbReference type="Gene3D" id="3.40.630.30">
    <property type="match status" value="1"/>
</dbReference>
<evidence type="ECO:0000313" key="3">
    <source>
        <dbReference type="Proteomes" id="UP000003704"/>
    </source>
</evidence>
<dbReference type="GO" id="GO:0016747">
    <property type="term" value="F:acyltransferase activity, transferring groups other than amino-acyl groups"/>
    <property type="evidence" value="ECO:0007669"/>
    <property type="project" value="InterPro"/>
</dbReference>
<dbReference type="STRING" id="1172194.WQQ_05390"/>
<dbReference type="Proteomes" id="UP000003704">
    <property type="component" value="Unassembled WGS sequence"/>
</dbReference>
<dbReference type="PROSITE" id="PS51186">
    <property type="entry name" value="GNAT"/>
    <property type="match status" value="1"/>
</dbReference>
<dbReference type="SUPFAM" id="SSF55729">
    <property type="entry name" value="Acyl-CoA N-acyltransferases (Nat)"/>
    <property type="match status" value="1"/>
</dbReference>